<keyword evidence="1" id="KW-0812">Transmembrane</keyword>
<keyword evidence="3" id="KW-1185">Reference proteome</keyword>
<evidence type="ECO:0008006" key="4">
    <source>
        <dbReference type="Google" id="ProtNLM"/>
    </source>
</evidence>
<feature type="transmembrane region" description="Helical" evidence="1">
    <location>
        <begin position="32"/>
        <end position="51"/>
    </location>
</feature>
<name>A0A4Y3RRS2_9ACTN</name>
<accession>A0A4Y3RRS2</accession>
<feature type="transmembrane region" description="Helical" evidence="1">
    <location>
        <begin position="57"/>
        <end position="80"/>
    </location>
</feature>
<organism evidence="2 3">
    <name type="scientific">Streptomyces gardneri</name>
    <dbReference type="NCBI Taxonomy" id="66892"/>
    <lineage>
        <taxon>Bacteria</taxon>
        <taxon>Bacillati</taxon>
        <taxon>Actinomycetota</taxon>
        <taxon>Actinomycetes</taxon>
        <taxon>Kitasatosporales</taxon>
        <taxon>Streptomycetaceae</taxon>
        <taxon>Streptomyces</taxon>
    </lineage>
</organism>
<proteinExistence type="predicted"/>
<dbReference type="Proteomes" id="UP000315226">
    <property type="component" value="Unassembled WGS sequence"/>
</dbReference>
<keyword evidence="1" id="KW-1133">Transmembrane helix</keyword>
<reference evidence="2 3" key="1">
    <citation type="submission" date="2019-06" db="EMBL/GenBank/DDBJ databases">
        <title>Whole genome shotgun sequence of Streptomyces gardneri NBRC 12865.</title>
        <authorList>
            <person name="Hosoyama A."/>
            <person name="Uohara A."/>
            <person name="Ohji S."/>
            <person name="Ichikawa N."/>
        </authorList>
    </citation>
    <scope>NUCLEOTIDE SEQUENCE [LARGE SCALE GENOMIC DNA]</scope>
    <source>
        <strain evidence="2 3">NBRC 12865</strain>
    </source>
</reference>
<evidence type="ECO:0000313" key="2">
    <source>
        <dbReference type="EMBL" id="GEB60135.1"/>
    </source>
</evidence>
<dbReference type="EMBL" id="BJMN01000039">
    <property type="protein sequence ID" value="GEB60135.1"/>
    <property type="molecule type" value="Genomic_DNA"/>
</dbReference>
<sequence>MNFDKNEPRSVRGERFAVERAERREARKAASLDAWGAHVGAAIVTIALVLLSWNGKLVALGIVGGVLLLWFSAALAWAYADGDHGRHTLQRAYKGMFGWGDRF</sequence>
<dbReference type="RefSeq" id="WP_141299715.1">
    <property type="nucleotide sequence ID" value="NZ_BJMN01000039.1"/>
</dbReference>
<evidence type="ECO:0000256" key="1">
    <source>
        <dbReference type="SAM" id="Phobius"/>
    </source>
</evidence>
<gene>
    <name evidence="2" type="ORF">SGA01_57400</name>
</gene>
<comment type="caution">
    <text evidence="2">The sequence shown here is derived from an EMBL/GenBank/DDBJ whole genome shotgun (WGS) entry which is preliminary data.</text>
</comment>
<keyword evidence="1" id="KW-0472">Membrane</keyword>
<dbReference type="AlphaFoldDB" id="A0A4Y3RRS2"/>
<evidence type="ECO:0000313" key="3">
    <source>
        <dbReference type="Proteomes" id="UP000315226"/>
    </source>
</evidence>
<protein>
    <recommendedName>
        <fullName evidence="4">DUF3040 domain-containing protein</fullName>
    </recommendedName>
</protein>